<feature type="domain" description="Alpha-D-phosphohexomutase alpha/beta/alpha" evidence="9">
    <location>
        <begin position="5"/>
        <end position="134"/>
    </location>
</feature>
<dbReference type="HOGENOM" id="CLU_016950_7_1_0"/>
<dbReference type="SUPFAM" id="SSF55957">
    <property type="entry name" value="Phosphoglucomutase, C-terminal domain"/>
    <property type="match status" value="1"/>
</dbReference>
<dbReference type="InterPro" id="IPR036900">
    <property type="entry name" value="A-D-PHexomutase_C_sf"/>
</dbReference>
<dbReference type="EMBL" id="CP002630">
    <property type="protein sequence ID" value="AEB12050.1"/>
    <property type="molecule type" value="Genomic_DNA"/>
</dbReference>
<reference evidence="12 13" key="1">
    <citation type="journal article" date="2012" name="Stand. Genomic Sci.">
        <title>Complete genome sequence of the aerobic, heterotroph Marinithermus hydrothermalis type strain (T1(T)) from a deep-sea hydrothermal vent chimney.</title>
        <authorList>
            <person name="Copeland A."/>
            <person name="Gu W."/>
            <person name="Yasawong M."/>
            <person name="Lapidus A."/>
            <person name="Lucas S."/>
            <person name="Deshpande S."/>
            <person name="Pagani I."/>
            <person name="Tapia R."/>
            <person name="Cheng J.F."/>
            <person name="Goodwin L.A."/>
            <person name="Pitluck S."/>
            <person name="Liolios K."/>
            <person name="Ivanova N."/>
            <person name="Mavromatis K."/>
            <person name="Mikhailova N."/>
            <person name="Pati A."/>
            <person name="Chen A."/>
            <person name="Palaniappan K."/>
            <person name="Land M."/>
            <person name="Pan C."/>
            <person name="Brambilla E.M."/>
            <person name="Rohde M."/>
            <person name="Tindall B.J."/>
            <person name="Sikorski J."/>
            <person name="Goker M."/>
            <person name="Detter J.C."/>
            <person name="Bristow J."/>
            <person name="Eisen J.A."/>
            <person name="Markowitz V."/>
            <person name="Hugenholtz P."/>
            <person name="Kyrpides N.C."/>
            <person name="Klenk H.P."/>
            <person name="Woyke T."/>
        </authorList>
    </citation>
    <scope>NUCLEOTIDE SEQUENCE [LARGE SCALE GENOMIC DNA]</scope>
    <source>
        <strain evidence="13">DSM 14884 / JCM 11576 / T1</strain>
    </source>
</reference>
<dbReference type="InterPro" id="IPR005844">
    <property type="entry name" value="A-D-PHexomutase_a/b/a-I"/>
</dbReference>
<evidence type="ECO:0000256" key="5">
    <source>
        <dbReference type="ARBA" id="ARBA00022842"/>
    </source>
</evidence>
<keyword evidence="4 7" id="KW-0479">Metal-binding</keyword>
<evidence type="ECO:0000259" key="11">
    <source>
        <dbReference type="Pfam" id="PF02880"/>
    </source>
</evidence>
<feature type="domain" description="Alpha-D-phosphohexomutase alpha/beta/alpha" evidence="11">
    <location>
        <begin position="262"/>
        <end position="368"/>
    </location>
</feature>
<dbReference type="Pfam" id="PF02880">
    <property type="entry name" value="PGM_PMM_III"/>
    <property type="match status" value="1"/>
</dbReference>
<dbReference type="Gene3D" id="3.40.120.10">
    <property type="entry name" value="Alpha-D-Glucose-1,6-Bisphosphate, subunit A, domain 3"/>
    <property type="match status" value="3"/>
</dbReference>
<dbReference type="STRING" id="869210.Marky_1313"/>
<dbReference type="InterPro" id="IPR005846">
    <property type="entry name" value="A-D-PHexomutase_a/b/a-III"/>
</dbReference>
<evidence type="ECO:0000259" key="9">
    <source>
        <dbReference type="Pfam" id="PF02878"/>
    </source>
</evidence>
<dbReference type="InterPro" id="IPR016055">
    <property type="entry name" value="A-D-PHexomutase_a/b/a-I/II/III"/>
</dbReference>
<dbReference type="PANTHER" id="PTHR45745">
    <property type="entry name" value="PHOSPHOMANNOMUTASE 45A"/>
    <property type="match status" value="1"/>
</dbReference>
<dbReference type="GO" id="GO:0006166">
    <property type="term" value="P:purine ribonucleoside salvage"/>
    <property type="evidence" value="ECO:0007669"/>
    <property type="project" value="TreeGrafter"/>
</dbReference>
<keyword evidence="6 12" id="KW-0413">Isomerase</keyword>
<comment type="cofactor">
    <cofactor evidence="1">
        <name>Mg(2+)</name>
        <dbReference type="ChEBI" id="CHEBI:18420"/>
    </cofactor>
</comment>
<evidence type="ECO:0000256" key="2">
    <source>
        <dbReference type="ARBA" id="ARBA00010231"/>
    </source>
</evidence>
<dbReference type="GO" id="GO:0008973">
    <property type="term" value="F:phosphopentomutase activity"/>
    <property type="evidence" value="ECO:0007669"/>
    <property type="project" value="TreeGrafter"/>
</dbReference>
<keyword evidence="13" id="KW-1185">Reference proteome</keyword>
<dbReference type="GO" id="GO:0005975">
    <property type="term" value="P:carbohydrate metabolic process"/>
    <property type="evidence" value="ECO:0007669"/>
    <property type="project" value="InterPro"/>
</dbReference>
<keyword evidence="3" id="KW-0597">Phosphoprotein</keyword>
<evidence type="ECO:0000256" key="6">
    <source>
        <dbReference type="ARBA" id="ARBA00023235"/>
    </source>
</evidence>
<evidence type="ECO:0000313" key="13">
    <source>
        <dbReference type="Proteomes" id="UP000007030"/>
    </source>
</evidence>
<dbReference type="AlphaFoldDB" id="F2NK79"/>
<dbReference type="RefSeq" id="WP_013704097.1">
    <property type="nucleotide sequence ID" value="NC_015387.1"/>
</dbReference>
<dbReference type="PROSITE" id="PS00710">
    <property type="entry name" value="PGM_PMM"/>
    <property type="match status" value="1"/>
</dbReference>
<dbReference type="CDD" id="cd05800">
    <property type="entry name" value="PGM_like2"/>
    <property type="match status" value="1"/>
</dbReference>
<dbReference type="Proteomes" id="UP000007030">
    <property type="component" value="Chromosome"/>
</dbReference>
<dbReference type="PRINTS" id="PR00509">
    <property type="entry name" value="PGMPMM"/>
</dbReference>
<evidence type="ECO:0000259" key="8">
    <source>
        <dbReference type="Pfam" id="PF00408"/>
    </source>
</evidence>
<evidence type="ECO:0000256" key="7">
    <source>
        <dbReference type="RuleBase" id="RU004326"/>
    </source>
</evidence>
<dbReference type="InterPro" id="IPR005843">
    <property type="entry name" value="A-D-PHexomutase_C"/>
</dbReference>
<evidence type="ECO:0000256" key="4">
    <source>
        <dbReference type="ARBA" id="ARBA00022723"/>
    </source>
</evidence>
<dbReference type="InterPro" id="IPR005841">
    <property type="entry name" value="Alpha-D-phosphohexomutase_SF"/>
</dbReference>
<dbReference type="SUPFAM" id="SSF53738">
    <property type="entry name" value="Phosphoglucomutase, first 3 domains"/>
    <property type="match status" value="3"/>
</dbReference>
<dbReference type="GO" id="GO:0008966">
    <property type="term" value="F:phosphoglucosamine mutase activity"/>
    <property type="evidence" value="ECO:0007669"/>
    <property type="project" value="UniProtKB-EC"/>
</dbReference>
<dbReference type="PANTHER" id="PTHR45745:SF1">
    <property type="entry name" value="PHOSPHOGLUCOMUTASE 2B-RELATED"/>
    <property type="match status" value="1"/>
</dbReference>
<comment type="similarity">
    <text evidence="2 7">Belongs to the phosphohexose mutase family.</text>
</comment>
<feature type="domain" description="Alpha-D-phosphohexomutase C-terminal" evidence="8">
    <location>
        <begin position="417"/>
        <end position="460"/>
    </location>
</feature>
<sequence length="465" mass="50753">MSEIRFGTDGWRDVIAENYTFANVARVAQAYADYLVETGGKRVVVGYDTRFLSDAFARTAAEVLAANGLEVFLAKRYTPTPATSFAVTHLEADGGVMITASHNPPQYNGFKIKGPYGGSATPEIVKAVEARLGRREPQTFDPAKHKIELFDVRKAYYDHLAQRLDLGALKAYEGVLYHDAMGGAAGGWLAGFAKHAGLSLEVRELHAVPNPMFYGVNPEPLPQNLGTLRAVMGAESAPVFAVVTDGDADRLGAVLAGGRFFNSHQIFAVMLKHLHRKGLRGRVVKTFSVSRIIELLGAKLGLEVETTPIGFKYITDAFLKGGVLMGGEESGGIGVSYHLPERDGIFNSLLLLESLVHTGKDIGEQFAEIEAEVGFTHFYDRLDLHLPSLEEKDRVMARLKDPVPLAGLEVERVEDLDGYKWHLAGGAWVLFRPSGTEPVLRVYCEAPEEGVVKAVLQEARQLIGF</sequence>
<dbReference type="InterPro" id="IPR016066">
    <property type="entry name" value="A-D-PHexomutase_CS"/>
</dbReference>
<dbReference type="Pfam" id="PF02879">
    <property type="entry name" value="PGM_PMM_II"/>
    <property type="match status" value="1"/>
</dbReference>
<dbReference type="KEGG" id="mhd:Marky_1313"/>
<dbReference type="eggNOG" id="COG1109">
    <property type="taxonomic scope" value="Bacteria"/>
</dbReference>
<dbReference type="GO" id="GO:0000287">
    <property type="term" value="F:magnesium ion binding"/>
    <property type="evidence" value="ECO:0007669"/>
    <property type="project" value="InterPro"/>
</dbReference>
<dbReference type="Pfam" id="PF02878">
    <property type="entry name" value="PGM_PMM_I"/>
    <property type="match status" value="1"/>
</dbReference>
<keyword evidence="5 7" id="KW-0460">Magnesium</keyword>
<accession>F2NK79</accession>
<name>F2NK79_MARHT</name>
<evidence type="ECO:0000256" key="3">
    <source>
        <dbReference type="ARBA" id="ARBA00022553"/>
    </source>
</evidence>
<dbReference type="InterPro" id="IPR005845">
    <property type="entry name" value="A-D-PHexomutase_a/b/a-II"/>
</dbReference>
<proteinExistence type="inferred from homology"/>
<dbReference type="EC" id="5.4.2.10" evidence="12"/>
<dbReference type="OrthoDB" id="9806956at2"/>
<organism evidence="12 13">
    <name type="scientific">Marinithermus hydrothermalis (strain DSM 14884 / JCM 11576 / T1)</name>
    <dbReference type="NCBI Taxonomy" id="869210"/>
    <lineage>
        <taxon>Bacteria</taxon>
        <taxon>Thermotogati</taxon>
        <taxon>Deinococcota</taxon>
        <taxon>Deinococci</taxon>
        <taxon>Thermales</taxon>
        <taxon>Thermaceae</taxon>
        <taxon>Marinithermus</taxon>
    </lineage>
</organism>
<evidence type="ECO:0000259" key="10">
    <source>
        <dbReference type="Pfam" id="PF02879"/>
    </source>
</evidence>
<dbReference type="Gene3D" id="3.30.310.50">
    <property type="entry name" value="Alpha-D-phosphohexomutase, C-terminal domain"/>
    <property type="match status" value="1"/>
</dbReference>
<gene>
    <name evidence="12" type="ordered locus">Marky_1313</name>
</gene>
<evidence type="ECO:0000313" key="12">
    <source>
        <dbReference type="EMBL" id="AEB12050.1"/>
    </source>
</evidence>
<protein>
    <submittedName>
        <fullName evidence="12">Phosphoglucosamine mutase</fullName>
        <ecNumber evidence="12">5.4.2.10</ecNumber>
    </submittedName>
</protein>
<dbReference type="Pfam" id="PF00408">
    <property type="entry name" value="PGM_PMM_IV"/>
    <property type="match status" value="1"/>
</dbReference>
<evidence type="ECO:0000256" key="1">
    <source>
        <dbReference type="ARBA" id="ARBA00001946"/>
    </source>
</evidence>
<feature type="domain" description="Alpha-D-phosphohexomutase alpha/beta/alpha" evidence="10">
    <location>
        <begin position="155"/>
        <end position="254"/>
    </location>
</feature>